<feature type="region of interest" description="Disordered" evidence="1">
    <location>
        <begin position="24"/>
        <end position="54"/>
    </location>
</feature>
<comment type="caution">
    <text evidence="2">The sequence shown here is derived from an EMBL/GenBank/DDBJ whole genome shotgun (WGS) entry which is preliminary data.</text>
</comment>
<organism evidence="2 3">
    <name type="scientific">Streptomyces rochei</name>
    <name type="common">Streptomyces parvullus</name>
    <dbReference type="NCBI Taxonomy" id="1928"/>
    <lineage>
        <taxon>Bacteria</taxon>
        <taxon>Bacillati</taxon>
        <taxon>Actinomycetota</taxon>
        <taxon>Actinomycetes</taxon>
        <taxon>Kitasatosporales</taxon>
        <taxon>Streptomycetaceae</taxon>
        <taxon>Streptomyces</taxon>
        <taxon>Streptomyces rochei group</taxon>
    </lineage>
</organism>
<dbReference type="EMBL" id="JBIENY010000431">
    <property type="protein sequence ID" value="MFG6299595.1"/>
    <property type="molecule type" value="Genomic_DNA"/>
</dbReference>
<sequence length="54" mass="5076">MPPAPEVRLTDTATAAFHAAVGAGAEGTVRGPGTVPRRASGHPGTGGAIAVAAA</sequence>
<proteinExistence type="predicted"/>
<evidence type="ECO:0000256" key="1">
    <source>
        <dbReference type="SAM" id="MobiDB-lite"/>
    </source>
</evidence>
<gene>
    <name evidence="2" type="ORF">ACGU38_30085</name>
</gene>
<reference evidence="2 3" key="1">
    <citation type="submission" date="2024-10" db="EMBL/GenBank/DDBJ databases">
        <title>Draft genome assembly of a novel steroid transforming actinomycete isolated from African clawed frog Xenopus laevis.</title>
        <authorList>
            <person name="Bragin E."/>
            <person name="Kollerov V."/>
            <person name="Donova M.V."/>
        </authorList>
    </citation>
    <scope>NUCLEOTIDE SEQUENCE [LARGE SCALE GENOMIC DNA]</scope>
    <source>
        <strain evidence="2 3">MTOC-St3</strain>
    </source>
</reference>
<evidence type="ECO:0000313" key="2">
    <source>
        <dbReference type="EMBL" id="MFG6299595.1"/>
    </source>
</evidence>
<keyword evidence="3" id="KW-1185">Reference proteome</keyword>
<evidence type="ECO:0000313" key="3">
    <source>
        <dbReference type="Proteomes" id="UP001605990"/>
    </source>
</evidence>
<protein>
    <submittedName>
        <fullName evidence="2">Uncharacterized protein</fullName>
    </submittedName>
</protein>
<dbReference type="Proteomes" id="UP001605990">
    <property type="component" value="Unassembled WGS sequence"/>
</dbReference>
<dbReference type="RefSeq" id="WP_158913806.1">
    <property type="nucleotide sequence ID" value="NZ_JBEYYX010000036.1"/>
</dbReference>
<accession>A0ABW7E8V7</accession>
<name>A0ABW7E8V7_STRRO</name>